<dbReference type="Gene3D" id="2.40.260.10">
    <property type="entry name" value="Sortase"/>
    <property type="match status" value="1"/>
</dbReference>
<dbReference type="Proteomes" id="UP000325598">
    <property type="component" value="Unassembled WGS sequence"/>
</dbReference>
<evidence type="ECO:0000256" key="1">
    <source>
        <dbReference type="ARBA" id="ARBA00022801"/>
    </source>
</evidence>
<dbReference type="NCBIfam" id="NF033748">
    <property type="entry name" value="class_F_sortase"/>
    <property type="match status" value="1"/>
</dbReference>
<dbReference type="RefSeq" id="WP_152104294.1">
    <property type="nucleotide sequence ID" value="NZ_BLAG01000005.1"/>
</dbReference>
<gene>
    <name evidence="3" type="ORF">San01_11380</name>
</gene>
<dbReference type="EMBL" id="BLAG01000005">
    <property type="protein sequence ID" value="GES28651.1"/>
    <property type="molecule type" value="Genomic_DNA"/>
</dbReference>
<dbReference type="Pfam" id="PF04203">
    <property type="entry name" value="Sortase"/>
    <property type="match status" value="1"/>
</dbReference>
<feature type="region of interest" description="Disordered" evidence="2">
    <location>
        <begin position="43"/>
        <end position="79"/>
    </location>
</feature>
<name>A0A5J4LA16_9ACTN</name>
<proteinExistence type="predicted"/>
<dbReference type="InterPro" id="IPR023365">
    <property type="entry name" value="Sortase_dom-sf"/>
</dbReference>
<comment type="caution">
    <text evidence="3">The sequence shown here is derived from an EMBL/GenBank/DDBJ whole genome shotgun (WGS) entry which is preliminary data.</text>
</comment>
<organism evidence="3 4">
    <name type="scientific">Streptomyces angustmyceticus</name>
    <dbReference type="NCBI Taxonomy" id="285578"/>
    <lineage>
        <taxon>Bacteria</taxon>
        <taxon>Bacillati</taxon>
        <taxon>Actinomycetota</taxon>
        <taxon>Actinomycetes</taxon>
        <taxon>Kitasatosporales</taxon>
        <taxon>Streptomycetaceae</taxon>
        <taxon>Streptomyces</taxon>
    </lineage>
</organism>
<dbReference type="SUPFAM" id="SSF63817">
    <property type="entry name" value="Sortase"/>
    <property type="match status" value="1"/>
</dbReference>
<dbReference type="GeneID" id="96750799"/>
<evidence type="ECO:0000313" key="3">
    <source>
        <dbReference type="EMBL" id="GES28651.1"/>
    </source>
</evidence>
<dbReference type="OrthoDB" id="525039at2"/>
<dbReference type="GO" id="GO:0016787">
    <property type="term" value="F:hydrolase activity"/>
    <property type="evidence" value="ECO:0007669"/>
    <property type="project" value="UniProtKB-KW"/>
</dbReference>
<protein>
    <submittedName>
        <fullName evidence="3">Class F sortase</fullName>
    </submittedName>
</protein>
<evidence type="ECO:0000313" key="4">
    <source>
        <dbReference type="Proteomes" id="UP000325598"/>
    </source>
</evidence>
<dbReference type="AlphaFoldDB" id="A0A5J4LA16"/>
<evidence type="ECO:0000256" key="2">
    <source>
        <dbReference type="SAM" id="MobiDB-lite"/>
    </source>
</evidence>
<sequence>MSPTGPPEPAAGEPAAGESAAARRPRWGALALAGLIGIGMVRQGLSGEADGPPQPGADTALFPGDLPPDGPAPPPLPRSAPARVAIASLDVSAPLLPLGLDKDGWIEAPPADAPRLAGWYAGAPTPGENGTAVIVGHVDSRSGPAVFYGLGALEKGRTIRVTREDGRTAVFEVYGIQVFDKRKFPARKVYGRTGRPELRVLTCGGPYEAGSGYTGNVVVFARMTTTAGAAPRSR</sequence>
<dbReference type="InterPro" id="IPR042001">
    <property type="entry name" value="Sortase_F"/>
</dbReference>
<feature type="region of interest" description="Disordered" evidence="2">
    <location>
        <begin position="1"/>
        <end position="23"/>
    </location>
</feature>
<keyword evidence="1" id="KW-0378">Hydrolase</keyword>
<keyword evidence="4" id="KW-1185">Reference proteome</keyword>
<accession>A0A5J4LA16</accession>
<dbReference type="InterPro" id="IPR005754">
    <property type="entry name" value="Sortase"/>
</dbReference>
<dbReference type="CDD" id="cd05829">
    <property type="entry name" value="Sortase_F"/>
    <property type="match status" value="1"/>
</dbReference>
<reference evidence="3 4" key="1">
    <citation type="submission" date="2019-10" db="EMBL/GenBank/DDBJ databases">
        <title>Whole genome shotgun sequence of Streptomyces angustmyceticus NBRC 3934.</title>
        <authorList>
            <person name="Hosoyama A."/>
            <person name="Ichikawa N."/>
            <person name="Kimura A."/>
            <person name="Kitahashi Y."/>
            <person name="Komaki H."/>
            <person name="Uohara A."/>
        </authorList>
    </citation>
    <scope>NUCLEOTIDE SEQUENCE [LARGE SCALE GENOMIC DNA]</scope>
    <source>
        <strain evidence="3 4">NBRC 3934</strain>
    </source>
</reference>
<feature type="compositionally biased region" description="Low complexity" evidence="2">
    <location>
        <begin position="10"/>
        <end position="23"/>
    </location>
</feature>
<feature type="compositionally biased region" description="Pro residues" evidence="2">
    <location>
        <begin position="65"/>
        <end position="78"/>
    </location>
</feature>